<organism evidence="2 3">
    <name type="scientific">Ceriporiopsis subvermispora (strain B)</name>
    <name type="common">White-rot fungus</name>
    <name type="synonym">Gelatoporia subvermispora</name>
    <dbReference type="NCBI Taxonomy" id="914234"/>
    <lineage>
        <taxon>Eukaryota</taxon>
        <taxon>Fungi</taxon>
        <taxon>Dikarya</taxon>
        <taxon>Basidiomycota</taxon>
        <taxon>Agaricomycotina</taxon>
        <taxon>Agaricomycetes</taxon>
        <taxon>Polyporales</taxon>
        <taxon>Gelatoporiaceae</taxon>
        <taxon>Gelatoporia</taxon>
    </lineage>
</organism>
<dbReference type="OrthoDB" id="3256331at2759"/>
<dbReference type="Proteomes" id="UP000016930">
    <property type="component" value="Unassembled WGS sequence"/>
</dbReference>
<reference evidence="2 3" key="1">
    <citation type="journal article" date="2012" name="Proc. Natl. Acad. Sci. U.S.A.">
        <title>Comparative genomics of Ceriporiopsis subvermispora and Phanerochaete chrysosporium provide insight into selective ligninolysis.</title>
        <authorList>
            <person name="Fernandez-Fueyo E."/>
            <person name="Ruiz-Duenas F.J."/>
            <person name="Ferreira P."/>
            <person name="Floudas D."/>
            <person name="Hibbett D.S."/>
            <person name="Canessa P."/>
            <person name="Larrondo L.F."/>
            <person name="James T.Y."/>
            <person name="Seelenfreund D."/>
            <person name="Lobos S."/>
            <person name="Polanco R."/>
            <person name="Tello M."/>
            <person name="Honda Y."/>
            <person name="Watanabe T."/>
            <person name="Watanabe T."/>
            <person name="Ryu J.S."/>
            <person name="Kubicek C.P."/>
            <person name="Schmoll M."/>
            <person name="Gaskell J."/>
            <person name="Hammel K.E."/>
            <person name="St John F.J."/>
            <person name="Vanden Wymelenberg A."/>
            <person name="Sabat G."/>
            <person name="Splinter BonDurant S."/>
            <person name="Syed K."/>
            <person name="Yadav J.S."/>
            <person name="Doddapaneni H."/>
            <person name="Subramanian V."/>
            <person name="Lavin J.L."/>
            <person name="Oguiza J.A."/>
            <person name="Perez G."/>
            <person name="Pisabarro A.G."/>
            <person name="Ramirez L."/>
            <person name="Santoyo F."/>
            <person name="Master E."/>
            <person name="Coutinho P.M."/>
            <person name="Henrissat B."/>
            <person name="Lombard V."/>
            <person name="Magnuson J.K."/>
            <person name="Kuees U."/>
            <person name="Hori C."/>
            <person name="Igarashi K."/>
            <person name="Samejima M."/>
            <person name="Held B.W."/>
            <person name="Barry K.W."/>
            <person name="LaButti K.M."/>
            <person name="Lapidus A."/>
            <person name="Lindquist E.A."/>
            <person name="Lucas S.M."/>
            <person name="Riley R."/>
            <person name="Salamov A.A."/>
            <person name="Hoffmeister D."/>
            <person name="Schwenk D."/>
            <person name="Hadar Y."/>
            <person name="Yarden O."/>
            <person name="de Vries R.P."/>
            <person name="Wiebenga A."/>
            <person name="Stenlid J."/>
            <person name="Eastwood D."/>
            <person name="Grigoriev I.V."/>
            <person name="Berka R.M."/>
            <person name="Blanchette R.A."/>
            <person name="Kersten P."/>
            <person name="Martinez A.T."/>
            <person name="Vicuna R."/>
            <person name="Cullen D."/>
        </authorList>
    </citation>
    <scope>NUCLEOTIDE SEQUENCE [LARGE SCALE GENOMIC DNA]</scope>
    <source>
        <strain evidence="2 3">B</strain>
    </source>
</reference>
<feature type="domain" description="DUF6593" evidence="1">
    <location>
        <begin position="11"/>
        <end position="170"/>
    </location>
</feature>
<name>M2Q9K8_CERS8</name>
<dbReference type="HOGENOM" id="CLU_084280_0_0_1"/>
<dbReference type="EMBL" id="KB445805">
    <property type="protein sequence ID" value="EMD33548.1"/>
    <property type="molecule type" value="Genomic_DNA"/>
</dbReference>
<evidence type="ECO:0000313" key="2">
    <source>
        <dbReference type="EMBL" id="EMD33548.1"/>
    </source>
</evidence>
<dbReference type="AlphaFoldDB" id="M2Q9K8"/>
<dbReference type="InterPro" id="IPR046528">
    <property type="entry name" value="DUF6593"/>
</dbReference>
<proteinExistence type="predicted"/>
<evidence type="ECO:0000259" key="1">
    <source>
        <dbReference type="Pfam" id="PF20236"/>
    </source>
</evidence>
<evidence type="ECO:0000313" key="3">
    <source>
        <dbReference type="Proteomes" id="UP000016930"/>
    </source>
</evidence>
<dbReference type="Pfam" id="PF20236">
    <property type="entry name" value="DUF6593"/>
    <property type="match status" value="1"/>
</dbReference>
<gene>
    <name evidence="2" type="ORF">CERSUDRAFT_56545</name>
</gene>
<keyword evidence="3" id="KW-1185">Reference proteome</keyword>
<accession>M2Q9K8</accession>
<sequence>MTTLVLSLQPDNPCNTTITDANGKLLYSVKTEYGKICITYVRNSNDEVIASSRWREYLPDKVTIGDKRPTSLNDWLHKSIVPFVDELTFNDDGERKYKWKGWSAGRSLELFSVEDGFKDPIAHFIKMKKDYSTRPPTESTPAQLVFTSRGEEIRDTVVISFLFLEKTRRMKKDLSQNVMGIPGMGGLAARTIAYYNGL</sequence>
<protein>
    <recommendedName>
        <fullName evidence="1">DUF6593 domain-containing protein</fullName>
    </recommendedName>
</protein>